<dbReference type="PROSITE" id="PS50887">
    <property type="entry name" value="GGDEF"/>
    <property type="match status" value="1"/>
</dbReference>
<evidence type="ECO:0000313" key="4">
    <source>
        <dbReference type="Proteomes" id="UP000824049"/>
    </source>
</evidence>
<evidence type="ECO:0000313" key="3">
    <source>
        <dbReference type="EMBL" id="HIZ38770.1"/>
    </source>
</evidence>
<dbReference type="InterPro" id="IPR050469">
    <property type="entry name" value="Diguanylate_Cyclase"/>
</dbReference>
<dbReference type="Gene3D" id="3.30.70.270">
    <property type="match status" value="1"/>
</dbReference>
<proteinExistence type="predicted"/>
<gene>
    <name evidence="3" type="ORF">H9968_02420</name>
</gene>
<evidence type="ECO:0000256" key="1">
    <source>
        <dbReference type="SAM" id="Phobius"/>
    </source>
</evidence>
<dbReference type="InterPro" id="IPR000160">
    <property type="entry name" value="GGDEF_dom"/>
</dbReference>
<keyword evidence="1" id="KW-1133">Transmembrane helix</keyword>
<keyword evidence="1" id="KW-0812">Transmembrane</keyword>
<feature type="transmembrane region" description="Helical" evidence="1">
    <location>
        <begin position="331"/>
        <end position="354"/>
    </location>
</feature>
<dbReference type="Proteomes" id="UP000824049">
    <property type="component" value="Unassembled WGS sequence"/>
</dbReference>
<dbReference type="EMBL" id="DXBR01000028">
    <property type="protein sequence ID" value="HIZ38770.1"/>
    <property type="molecule type" value="Genomic_DNA"/>
</dbReference>
<organism evidence="3 4">
    <name type="scientific">Candidatus Anaerobutyricum stercoris</name>
    <dbReference type="NCBI Taxonomy" id="2838457"/>
    <lineage>
        <taxon>Bacteria</taxon>
        <taxon>Bacillati</taxon>
        <taxon>Bacillota</taxon>
        <taxon>Clostridia</taxon>
        <taxon>Lachnospirales</taxon>
        <taxon>Lachnospiraceae</taxon>
        <taxon>Anaerobutyricum</taxon>
    </lineage>
</organism>
<evidence type="ECO:0000259" key="2">
    <source>
        <dbReference type="PROSITE" id="PS50887"/>
    </source>
</evidence>
<dbReference type="AlphaFoldDB" id="A0A9D2EJY4"/>
<feature type="domain" description="GGDEF" evidence="2">
    <location>
        <begin position="425"/>
        <end position="548"/>
    </location>
</feature>
<dbReference type="GO" id="GO:0052621">
    <property type="term" value="F:diguanylate cyclase activity"/>
    <property type="evidence" value="ECO:0007669"/>
    <property type="project" value="TreeGrafter"/>
</dbReference>
<dbReference type="GO" id="GO:1902201">
    <property type="term" value="P:negative regulation of bacterial-type flagellum-dependent cell motility"/>
    <property type="evidence" value="ECO:0007669"/>
    <property type="project" value="TreeGrafter"/>
</dbReference>
<dbReference type="InterPro" id="IPR029787">
    <property type="entry name" value="Nucleotide_cyclase"/>
</dbReference>
<dbReference type="PANTHER" id="PTHR45138">
    <property type="entry name" value="REGULATORY COMPONENTS OF SENSORY TRANSDUCTION SYSTEM"/>
    <property type="match status" value="1"/>
</dbReference>
<dbReference type="CDD" id="cd01949">
    <property type="entry name" value="GGDEF"/>
    <property type="match status" value="1"/>
</dbReference>
<dbReference type="NCBIfam" id="TIGR00254">
    <property type="entry name" value="GGDEF"/>
    <property type="match status" value="1"/>
</dbReference>
<dbReference type="Pfam" id="PF00990">
    <property type="entry name" value="GGDEF"/>
    <property type="match status" value="1"/>
</dbReference>
<accession>A0A9D2EJY4</accession>
<reference evidence="3" key="2">
    <citation type="submission" date="2021-04" db="EMBL/GenBank/DDBJ databases">
        <authorList>
            <person name="Gilroy R."/>
        </authorList>
    </citation>
    <scope>NUCLEOTIDE SEQUENCE</scope>
    <source>
        <strain evidence="3">CHK179-28034</strain>
    </source>
</reference>
<name>A0A9D2EJY4_9FIRM</name>
<feature type="transmembrane region" description="Helical" evidence="1">
    <location>
        <begin position="178"/>
        <end position="202"/>
    </location>
</feature>
<dbReference type="InterPro" id="IPR043128">
    <property type="entry name" value="Rev_trsase/Diguanyl_cyclase"/>
</dbReference>
<reference evidence="3" key="1">
    <citation type="journal article" date="2021" name="PeerJ">
        <title>Extensive microbial diversity within the chicken gut microbiome revealed by metagenomics and culture.</title>
        <authorList>
            <person name="Gilroy R."/>
            <person name="Ravi A."/>
            <person name="Getino M."/>
            <person name="Pursley I."/>
            <person name="Horton D.L."/>
            <person name="Alikhan N.F."/>
            <person name="Baker D."/>
            <person name="Gharbi K."/>
            <person name="Hall N."/>
            <person name="Watson M."/>
            <person name="Adriaenssens E.M."/>
            <person name="Foster-Nyarko E."/>
            <person name="Jarju S."/>
            <person name="Secka A."/>
            <person name="Antonio M."/>
            <person name="Oren A."/>
            <person name="Chaudhuri R.R."/>
            <person name="La Ragione R."/>
            <person name="Hildebrand F."/>
            <person name="Pallen M.J."/>
        </authorList>
    </citation>
    <scope>NUCLEOTIDE SEQUENCE</scope>
    <source>
        <strain evidence="3">CHK179-28034</strain>
    </source>
</reference>
<feature type="transmembrane region" description="Helical" evidence="1">
    <location>
        <begin position="12"/>
        <end position="31"/>
    </location>
</feature>
<feature type="transmembrane region" description="Helical" evidence="1">
    <location>
        <begin position="360"/>
        <end position="380"/>
    </location>
</feature>
<feature type="transmembrane region" description="Helical" evidence="1">
    <location>
        <begin position="277"/>
        <end position="295"/>
    </location>
</feature>
<dbReference type="SUPFAM" id="SSF55073">
    <property type="entry name" value="Nucleotide cyclase"/>
    <property type="match status" value="1"/>
</dbReference>
<dbReference type="GO" id="GO:0043709">
    <property type="term" value="P:cell adhesion involved in single-species biofilm formation"/>
    <property type="evidence" value="ECO:0007669"/>
    <property type="project" value="TreeGrafter"/>
</dbReference>
<comment type="caution">
    <text evidence="3">The sequence shown here is derived from an EMBL/GenBank/DDBJ whole genome shotgun (WGS) entry which is preliminary data.</text>
</comment>
<dbReference type="SMART" id="SM00267">
    <property type="entry name" value="GGDEF"/>
    <property type="match status" value="1"/>
</dbReference>
<dbReference type="GO" id="GO:0005886">
    <property type="term" value="C:plasma membrane"/>
    <property type="evidence" value="ECO:0007669"/>
    <property type="project" value="TreeGrafter"/>
</dbReference>
<feature type="transmembrane region" description="Helical" evidence="1">
    <location>
        <begin position="209"/>
        <end position="226"/>
    </location>
</feature>
<protein>
    <submittedName>
        <fullName evidence="3">GGDEF domain-containing protein</fullName>
    </submittedName>
</protein>
<sequence>MGEIREQKKISVGLWVFLLVIFSFLVISWRYSPTEHFFDEEGVYELETVWHGERQSESVDSLPAVFAHDENGTATVYTTIDEKWMEQGNTLCFRASQEAVRVWIDGSLVLEQGNLDIGIFGQAPSSGWVMFRLPADSGGKELRIELSSPYENYQGLLHKVYIGTKAALLFAVLHTYGLGFAVACLLITISVVLFLFYLLFFVRKIPGSQFLLLAVFGMLAGIWMLGESHMLQFFTGKLAAWYNMTMIVIHLMPLPLLGIMEKLPDYSYGRICRGGRYFLMGYLIMLIGLQVSGIWDFMQMLNISLMILLLICVGNLFLIYWEFFHNHNKKILPMVVAITIFSVFACMELTHGLINIHRALGSYLQVGVLAFYVVLCVFSIRTTFDLYVQGLQSEYYKKLSYVDQMTGCMNRRAFTEREDSWVPGGNDVLLMIDLNDLKQINDVMGHHVGDVYIKKCSDAILDIFGKLGDCYRMGGDEFLFWGTGVPEEKLEKLEEELRSRVQEACKDISPVCGVASGHAAATPEDRSVEEILKRADEKMYENKRYVKM</sequence>
<feature type="transmembrane region" description="Helical" evidence="1">
    <location>
        <begin position="301"/>
        <end position="324"/>
    </location>
</feature>
<feature type="transmembrane region" description="Helical" evidence="1">
    <location>
        <begin position="238"/>
        <end position="257"/>
    </location>
</feature>
<dbReference type="PANTHER" id="PTHR45138:SF9">
    <property type="entry name" value="DIGUANYLATE CYCLASE DGCM-RELATED"/>
    <property type="match status" value="1"/>
</dbReference>
<keyword evidence="1" id="KW-0472">Membrane</keyword>